<evidence type="ECO:0000313" key="2">
    <source>
        <dbReference type="EMBL" id="XCJ73330.1"/>
    </source>
</evidence>
<reference evidence="2" key="1">
    <citation type="submission" date="2024-06" db="EMBL/GenBank/DDBJ databases">
        <title>Streptomyces sp. strain HUAS MG91 genome sequences.</title>
        <authorList>
            <person name="Mo P."/>
        </authorList>
    </citation>
    <scope>NUCLEOTIDE SEQUENCE</scope>
    <source>
        <strain evidence="2">HUAS MG91</strain>
    </source>
</reference>
<organism evidence="2">
    <name type="scientific">Streptomyces tabacisoli</name>
    <dbReference type="NCBI Taxonomy" id="3156398"/>
    <lineage>
        <taxon>Bacteria</taxon>
        <taxon>Bacillati</taxon>
        <taxon>Actinomycetota</taxon>
        <taxon>Actinomycetes</taxon>
        <taxon>Kitasatosporales</taxon>
        <taxon>Streptomycetaceae</taxon>
        <taxon>Streptomyces</taxon>
    </lineage>
</organism>
<dbReference type="AlphaFoldDB" id="A0AAU8IY04"/>
<protein>
    <recommendedName>
        <fullName evidence="3">Lipoprotein</fullName>
    </recommendedName>
</protein>
<evidence type="ECO:0008006" key="3">
    <source>
        <dbReference type="Google" id="ProtNLM"/>
    </source>
</evidence>
<evidence type="ECO:0000256" key="1">
    <source>
        <dbReference type="SAM" id="MobiDB-lite"/>
    </source>
</evidence>
<accession>A0AAU8IY04</accession>
<gene>
    <name evidence="2" type="ORF">ABII15_26695</name>
</gene>
<dbReference type="RefSeq" id="WP_353944816.1">
    <property type="nucleotide sequence ID" value="NZ_CP159534.1"/>
</dbReference>
<proteinExistence type="predicted"/>
<sequence>MARLHRHIPALALGLGLLLTGCGSGSTEQDADPAATQDTGTAASGAPDVLGGGTDARTLSSPQLDAAALAQKDVEDGTVTDQVSPKDFARQGAVDVDDASCAPLAYVQAASVVGKPAATTRRMWIGDEKAPEEQDGKKAEKDIAVAPDITSVFLTLAAYDGKGAEQAMADLGEAADRCAHGYTYGLDGETVHTVKVKKALAPEGADEALGLTLSVDSGGTTSPLKVVVARKGSTLAYFPAVNLAAVTTGADFAHPSDLVRRQLGKMG</sequence>
<feature type="region of interest" description="Disordered" evidence="1">
    <location>
        <begin position="25"/>
        <end position="58"/>
    </location>
</feature>
<dbReference type="PROSITE" id="PS51257">
    <property type="entry name" value="PROKAR_LIPOPROTEIN"/>
    <property type="match status" value="1"/>
</dbReference>
<dbReference type="EMBL" id="CP159534">
    <property type="protein sequence ID" value="XCJ73330.1"/>
    <property type="molecule type" value="Genomic_DNA"/>
</dbReference>
<name>A0AAU8IY04_9ACTN</name>
<dbReference type="KEGG" id="stac:ABII15_26695"/>